<feature type="chain" id="PRO_5037611030" evidence="1">
    <location>
        <begin position="21"/>
        <end position="267"/>
    </location>
</feature>
<dbReference type="AlphaFoldDB" id="A0A919CJ53"/>
<gene>
    <name evidence="2" type="ORF">GCM10007053_09280</name>
</gene>
<dbReference type="GO" id="GO:0008168">
    <property type="term" value="F:methyltransferase activity"/>
    <property type="evidence" value="ECO:0007669"/>
    <property type="project" value="UniProtKB-KW"/>
</dbReference>
<reference evidence="2" key="1">
    <citation type="journal article" date="2014" name="Int. J. Syst. Evol. Microbiol.">
        <title>Complete genome sequence of Corynebacterium casei LMG S-19264T (=DSM 44701T), isolated from a smear-ripened cheese.</title>
        <authorList>
            <consortium name="US DOE Joint Genome Institute (JGI-PGF)"/>
            <person name="Walter F."/>
            <person name="Albersmeier A."/>
            <person name="Kalinowski J."/>
            <person name="Ruckert C."/>
        </authorList>
    </citation>
    <scope>NUCLEOTIDE SEQUENCE</scope>
    <source>
        <strain evidence="2">KCTC 23430</strain>
    </source>
</reference>
<dbReference type="Gene3D" id="3.40.50.150">
    <property type="entry name" value="Vaccinia Virus protein VP39"/>
    <property type="match status" value="1"/>
</dbReference>
<dbReference type="SUPFAM" id="SSF53335">
    <property type="entry name" value="S-adenosyl-L-methionine-dependent methyltransferases"/>
    <property type="match status" value="1"/>
</dbReference>
<accession>A0A919CJ53</accession>
<evidence type="ECO:0000256" key="1">
    <source>
        <dbReference type="SAM" id="SignalP"/>
    </source>
</evidence>
<organism evidence="2 3">
    <name type="scientific">Parahalioglobus pacificus</name>
    <dbReference type="NCBI Taxonomy" id="930806"/>
    <lineage>
        <taxon>Bacteria</taxon>
        <taxon>Pseudomonadati</taxon>
        <taxon>Pseudomonadota</taxon>
        <taxon>Gammaproteobacteria</taxon>
        <taxon>Cellvibrionales</taxon>
        <taxon>Halieaceae</taxon>
        <taxon>Parahalioglobus</taxon>
    </lineage>
</organism>
<dbReference type="Proteomes" id="UP000644693">
    <property type="component" value="Unassembled WGS sequence"/>
</dbReference>
<reference evidence="2" key="2">
    <citation type="submission" date="2020-09" db="EMBL/GenBank/DDBJ databases">
        <authorList>
            <person name="Sun Q."/>
            <person name="Kim S."/>
        </authorList>
    </citation>
    <scope>NUCLEOTIDE SEQUENCE</scope>
    <source>
        <strain evidence="2">KCTC 23430</strain>
    </source>
</reference>
<dbReference type="InterPro" id="IPR029063">
    <property type="entry name" value="SAM-dependent_MTases_sf"/>
</dbReference>
<dbReference type="InterPro" id="IPR016980">
    <property type="entry name" value="S-AdoMet-dep_MeTrfase_Alr7345"/>
</dbReference>
<dbReference type="RefSeq" id="WP_229802580.1">
    <property type="nucleotide sequence ID" value="NZ_BMYM01000001.1"/>
</dbReference>
<comment type="caution">
    <text evidence="2">The sequence shown here is derived from an EMBL/GenBank/DDBJ whole genome shotgun (WGS) entry which is preliminary data.</text>
</comment>
<feature type="signal peptide" evidence="1">
    <location>
        <begin position="1"/>
        <end position="20"/>
    </location>
</feature>
<keyword evidence="2" id="KW-0489">Methyltransferase</keyword>
<dbReference type="GO" id="GO:0032259">
    <property type="term" value="P:methylation"/>
    <property type="evidence" value="ECO:0007669"/>
    <property type="project" value="UniProtKB-KW"/>
</dbReference>
<keyword evidence="2" id="KW-0808">Transferase</keyword>
<dbReference type="EMBL" id="BMYM01000001">
    <property type="protein sequence ID" value="GHD29165.1"/>
    <property type="molecule type" value="Genomic_DNA"/>
</dbReference>
<proteinExistence type="predicted"/>
<evidence type="ECO:0000313" key="3">
    <source>
        <dbReference type="Proteomes" id="UP000644693"/>
    </source>
</evidence>
<sequence length="267" mass="28628">MTMKRYALLLAAALAMPAAADLDWDAALNGEQRDPKNSARDESRNPRATLEFFGIESGMSVVELSPGGGWYSEVIVPLMKDNGTYYAAHHGLNGPSAYYRRSLGAYLQKLGNDADLYGDVVVTQLQPPAETTVAPAGSADLIVGFRNVHSWMRGDILDQVLAAAFTALKPGGKLGLVQHRAKPGTDVETMKKTGYVTEAFVKAAAAKAGFSFEAASDVNANPKDTADHPNGVWNLPPALRGDEANRAKYEAIGESDRMTLLFVKLEA</sequence>
<evidence type="ECO:0000313" key="2">
    <source>
        <dbReference type="EMBL" id="GHD29165.1"/>
    </source>
</evidence>
<keyword evidence="3" id="KW-1185">Reference proteome</keyword>
<dbReference type="PIRSF" id="PIRSF031679">
    <property type="entry name" value="Mtase_Alr7345_prd"/>
    <property type="match status" value="1"/>
</dbReference>
<name>A0A919CJ53_9GAMM</name>
<keyword evidence="1" id="KW-0732">Signal</keyword>
<protein>
    <submittedName>
        <fullName evidence="2">Methyltransferase</fullName>
    </submittedName>
</protein>